<evidence type="ECO:0000259" key="2">
    <source>
        <dbReference type="PROSITE" id="PS51352"/>
    </source>
</evidence>
<dbReference type="InterPro" id="IPR036249">
    <property type="entry name" value="Thioredoxin-like_sf"/>
</dbReference>
<dbReference type="SUPFAM" id="SSF52833">
    <property type="entry name" value="Thioredoxin-like"/>
    <property type="match status" value="1"/>
</dbReference>
<organism evidence="3 4">
    <name type="scientific">Pseudodesulfovibrio sediminis</name>
    <dbReference type="NCBI Taxonomy" id="2810563"/>
    <lineage>
        <taxon>Bacteria</taxon>
        <taxon>Pseudomonadati</taxon>
        <taxon>Thermodesulfobacteriota</taxon>
        <taxon>Desulfovibrionia</taxon>
        <taxon>Desulfovibrionales</taxon>
        <taxon>Desulfovibrionaceae</taxon>
    </lineage>
</organism>
<gene>
    <name evidence="3" type="ORF">PSDVSF_29750</name>
</gene>
<feature type="signal peptide" evidence="1">
    <location>
        <begin position="1"/>
        <end position="20"/>
    </location>
</feature>
<dbReference type="Proteomes" id="UP001053296">
    <property type="component" value="Chromosome"/>
</dbReference>
<protein>
    <recommendedName>
        <fullName evidence="2">Thioredoxin domain-containing protein</fullName>
    </recommendedName>
</protein>
<evidence type="ECO:0000256" key="1">
    <source>
        <dbReference type="SAM" id="SignalP"/>
    </source>
</evidence>
<evidence type="ECO:0000313" key="4">
    <source>
        <dbReference type="Proteomes" id="UP001053296"/>
    </source>
</evidence>
<dbReference type="InterPro" id="IPR000866">
    <property type="entry name" value="AhpC/TSA"/>
</dbReference>
<accession>A0ABN6EW28</accession>
<keyword evidence="4" id="KW-1185">Reference proteome</keyword>
<dbReference type="EMBL" id="AP024485">
    <property type="protein sequence ID" value="BCS89733.1"/>
    <property type="molecule type" value="Genomic_DNA"/>
</dbReference>
<dbReference type="InterPro" id="IPR013766">
    <property type="entry name" value="Thioredoxin_domain"/>
</dbReference>
<name>A0ABN6EW28_9BACT</name>
<feature type="chain" id="PRO_5046255906" description="Thioredoxin domain-containing protein" evidence="1">
    <location>
        <begin position="21"/>
        <end position="174"/>
    </location>
</feature>
<keyword evidence="1" id="KW-0732">Signal</keyword>
<dbReference type="Pfam" id="PF00578">
    <property type="entry name" value="AhpC-TSA"/>
    <property type="match status" value="1"/>
</dbReference>
<evidence type="ECO:0000313" key="3">
    <source>
        <dbReference type="EMBL" id="BCS89733.1"/>
    </source>
</evidence>
<feature type="domain" description="Thioredoxin" evidence="2">
    <location>
        <begin position="29"/>
        <end position="163"/>
    </location>
</feature>
<dbReference type="Gene3D" id="3.40.30.10">
    <property type="entry name" value="Glutaredoxin"/>
    <property type="match status" value="1"/>
</dbReference>
<dbReference type="RefSeq" id="WP_229591694.1">
    <property type="nucleotide sequence ID" value="NZ_AP024485.1"/>
</dbReference>
<dbReference type="PROSITE" id="PS51352">
    <property type="entry name" value="THIOREDOXIN_2"/>
    <property type="match status" value="1"/>
</dbReference>
<proteinExistence type="predicted"/>
<sequence>MKRLALSFMALLLMATPVLAADIFPDLELKGGISADAAAYLGVSGSQIKVSSIQADYLFVEIYSMYCPICQRDAPRVNTLFQEVAAAGRDNVKFIGVAAGNTNFEVNFYRKKFSVLFPLFEDENFSCHKAVGGVGTPSFYLVDLKAGRQILFFQEGAIKDEAAMLKMILDTTAP</sequence>
<reference evidence="3" key="1">
    <citation type="journal article" date="2022" name="Arch. Microbiol.">
        <title>Pseudodesulfovibrio sediminis sp. nov., a mesophilic and neutrophilic sulfate-reducing bacterium isolated from sediment of a brackish lake.</title>
        <authorList>
            <person name="Takahashi A."/>
            <person name="Kojima H."/>
            <person name="Watanabe M."/>
            <person name="Fukui M."/>
        </authorList>
    </citation>
    <scope>NUCLEOTIDE SEQUENCE</scope>
    <source>
        <strain evidence="3">SF6</strain>
    </source>
</reference>